<protein>
    <submittedName>
        <fullName evidence="9">Cytochrome P450</fullName>
    </submittedName>
</protein>
<dbReference type="SUPFAM" id="SSF48264">
    <property type="entry name" value="Cytochrome P450"/>
    <property type="match status" value="1"/>
</dbReference>
<keyword evidence="4 6" id="KW-0408">Iron</keyword>
<keyword evidence="2 6" id="KW-0479">Metal-binding</keyword>
<accession>A0A1Y2DGJ7</accession>
<name>A0A1Y2DGJ7_9PEZI</name>
<dbReference type="OrthoDB" id="1103324at2759"/>
<dbReference type="InterPro" id="IPR036396">
    <property type="entry name" value="Cyt_P450_sf"/>
</dbReference>
<sequence length="502" mass="57525">MPVAAPPEHQHHLNCPHRRRAVYASNTSSYCRRMKGAKPIPGPKCSYAPNLIPLFNRWNRTYGSIMAADVLGTKQVVLGTDKAANDLLVKRGNIYSGRGTPPAALFMSQGLVTFMMQKTEKWRRQRKLLHTLLASTVATKYEPFIELESTYSLRDLLQTPEAFENHVERYAYAIVFSLGLGKSITNVHDDVLRESSALTDEILATFRPEKYIANLIPILIRAPSWLVPSNGKLAEVQQRMKADVLRHENRVRKGVGDGTGPDSWMRYYLENRDEYGLELEEARSPYNVLLTVITIMMEYPEWQKKVQDEVDRVVGAERLPAFDDLPNLPVFRAVIKEGIRWRSIVAEIGVPHLLDEDDFYEGFFIPKGTMVYANYNLYPDGAVFNPDRWLNPAYPTYREPLIVYPNLLNFTSFGYGRRVCPGPNFTERTLTIMTARIAWACDIKKRIDPATKKEMPLNIRYEPTPNPKPLPFPSDIKPRNKKRTELVRKEAERRRATDPLAQ</sequence>
<dbReference type="PANTHER" id="PTHR46300:SF2">
    <property type="entry name" value="CYTOCHROME P450 MONOOXYGENASE ALNH-RELATED"/>
    <property type="match status" value="1"/>
</dbReference>
<evidence type="ECO:0000256" key="8">
    <source>
        <dbReference type="SAM" id="MobiDB-lite"/>
    </source>
</evidence>
<evidence type="ECO:0000256" key="6">
    <source>
        <dbReference type="PIRSR" id="PIRSR602401-1"/>
    </source>
</evidence>
<dbReference type="RefSeq" id="XP_040711328.1">
    <property type="nucleotide sequence ID" value="XM_040864809.1"/>
</dbReference>
<dbReference type="InterPro" id="IPR001128">
    <property type="entry name" value="Cyt_P450"/>
</dbReference>
<dbReference type="GO" id="GO:0020037">
    <property type="term" value="F:heme binding"/>
    <property type="evidence" value="ECO:0007669"/>
    <property type="project" value="InterPro"/>
</dbReference>
<dbReference type="CDD" id="cd11065">
    <property type="entry name" value="CYP64-like"/>
    <property type="match status" value="1"/>
</dbReference>
<comment type="cofactor">
    <cofactor evidence="6">
        <name>heme</name>
        <dbReference type="ChEBI" id="CHEBI:30413"/>
    </cofactor>
</comment>
<dbReference type="GeneID" id="63781021"/>
<gene>
    <name evidence="9" type="ORF">BCR38DRAFT_500030</name>
</gene>
<dbReference type="GO" id="GO:0016705">
    <property type="term" value="F:oxidoreductase activity, acting on paired donors, with incorporation or reduction of molecular oxygen"/>
    <property type="evidence" value="ECO:0007669"/>
    <property type="project" value="InterPro"/>
</dbReference>
<evidence type="ECO:0000256" key="7">
    <source>
        <dbReference type="RuleBase" id="RU000461"/>
    </source>
</evidence>
<dbReference type="InterPro" id="IPR017972">
    <property type="entry name" value="Cyt_P450_CS"/>
</dbReference>
<feature type="region of interest" description="Disordered" evidence="8">
    <location>
        <begin position="458"/>
        <end position="502"/>
    </location>
</feature>
<evidence type="ECO:0000256" key="2">
    <source>
        <dbReference type="ARBA" id="ARBA00022723"/>
    </source>
</evidence>
<comment type="similarity">
    <text evidence="1 7">Belongs to the cytochrome P450 family.</text>
</comment>
<evidence type="ECO:0000313" key="10">
    <source>
        <dbReference type="Proteomes" id="UP000193689"/>
    </source>
</evidence>
<comment type="caution">
    <text evidence="9">The sequence shown here is derived from an EMBL/GenBank/DDBJ whole genome shotgun (WGS) entry which is preliminary data.</text>
</comment>
<dbReference type="InterPro" id="IPR050364">
    <property type="entry name" value="Cytochrome_P450_fung"/>
</dbReference>
<evidence type="ECO:0000256" key="1">
    <source>
        <dbReference type="ARBA" id="ARBA00010617"/>
    </source>
</evidence>
<reference evidence="9 10" key="1">
    <citation type="submission" date="2016-07" db="EMBL/GenBank/DDBJ databases">
        <title>Pervasive Adenine N6-methylation of Active Genes in Fungi.</title>
        <authorList>
            <consortium name="DOE Joint Genome Institute"/>
            <person name="Mondo S.J."/>
            <person name="Dannebaum R.O."/>
            <person name="Kuo R.C."/>
            <person name="Labutti K."/>
            <person name="Haridas S."/>
            <person name="Kuo A."/>
            <person name="Salamov A."/>
            <person name="Ahrendt S.R."/>
            <person name="Lipzen A."/>
            <person name="Sullivan W."/>
            <person name="Andreopoulos W.B."/>
            <person name="Clum A."/>
            <person name="Lindquist E."/>
            <person name="Daum C."/>
            <person name="Ramamoorthy G.K."/>
            <person name="Gryganskyi A."/>
            <person name="Culley D."/>
            <person name="Magnuson J.K."/>
            <person name="James T.Y."/>
            <person name="O'Malley M.A."/>
            <person name="Stajich J.E."/>
            <person name="Spatafora J.W."/>
            <person name="Visel A."/>
            <person name="Grigoriev I.V."/>
        </authorList>
    </citation>
    <scope>NUCLEOTIDE SEQUENCE [LARGE SCALE GENOMIC DNA]</scope>
    <source>
        <strain evidence="9 10">CBS 129021</strain>
    </source>
</reference>
<dbReference type="PROSITE" id="PS00086">
    <property type="entry name" value="CYTOCHROME_P450"/>
    <property type="match status" value="1"/>
</dbReference>
<keyword evidence="6 7" id="KW-0349">Heme</keyword>
<dbReference type="InterPro" id="IPR002401">
    <property type="entry name" value="Cyt_P450_E_grp-I"/>
</dbReference>
<dbReference type="PRINTS" id="PR00463">
    <property type="entry name" value="EP450I"/>
</dbReference>
<dbReference type="Pfam" id="PF00067">
    <property type="entry name" value="p450"/>
    <property type="match status" value="2"/>
</dbReference>
<dbReference type="AlphaFoldDB" id="A0A1Y2DGJ7"/>
<dbReference type="GO" id="GO:0005506">
    <property type="term" value="F:iron ion binding"/>
    <property type="evidence" value="ECO:0007669"/>
    <property type="project" value="InterPro"/>
</dbReference>
<evidence type="ECO:0000256" key="3">
    <source>
        <dbReference type="ARBA" id="ARBA00023002"/>
    </source>
</evidence>
<dbReference type="STRING" id="1141098.A0A1Y2DGJ7"/>
<dbReference type="GO" id="GO:0004497">
    <property type="term" value="F:monooxygenase activity"/>
    <property type="evidence" value="ECO:0007669"/>
    <property type="project" value="UniProtKB-KW"/>
</dbReference>
<feature type="binding site" description="axial binding residue" evidence="6">
    <location>
        <position position="420"/>
    </location>
    <ligand>
        <name>heme</name>
        <dbReference type="ChEBI" id="CHEBI:30413"/>
    </ligand>
    <ligandPart>
        <name>Fe</name>
        <dbReference type="ChEBI" id="CHEBI:18248"/>
    </ligandPart>
</feature>
<dbReference type="PANTHER" id="PTHR46300">
    <property type="entry name" value="P450, PUTATIVE (EUROFUNG)-RELATED-RELATED"/>
    <property type="match status" value="1"/>
</dbReference>
<keyword evidence="5 7" id="KW-0503">Monooxygenase</keyword>
<keyword evidence="3 7" id="KW-0560">Oxidoreductase</keyword>
<organism evidence="9 10">
    <name type="scientific">Pseudomassariella vexata</name>
    <dbReference type="NCBI Taxonomy" id="1141098"/>
    <lineage>
        <taxon>Eukaryota</taxon>
        <taxon>Fungi</taxon>
        <taxon>Dikarya</taxon>
        <taxon>Ascomycota</taxon>
        <taxon>Pezizomycotina</taxon>
        <taxon>Sordariomycetes</taxon>
        <taxon>Xylariomycetidae</taxon>
        <taxon>Amphisphaeriales</taxon>
        <taxon>Pseudomassariaceae</taxon>
        <taxon>Pseudomassariella</taxon>
    </lineage>
</organism>
<feature type="compositionally biased region" description="Basic and acidic residues" evidence="8">
    <location>
        <begin position="483"/>
        <end position="502"/>
    </location>
</feature>
<dbReference type="InParanoid" id="A0A1Y2DGJ7"/>
<keyword evidence="10" id="KW-1185">Reference proteome</keyword>
<dbReference type="Gene3D" id="1.10.630.10">
    <property type="entry name" value="Cytochrome P450"/>
    <property type="match status" value="1"/>
</dbReference>
<dbReference type="EMBL" id="MCFJ01000016">
    <property type="protein sequence ID" value="ORY58411.1"/>
    <property type="molecule type" value="Genomic_DNA"/>
</dbReference>
<evidence type="ECO:0000313" key="9">
    <source>
        <dbReference type="EMBL" id="ORY58411.1"/>
    </source>
</evidence>
<dbReference type="Proteomes" id="UP000193689">
    <property type="component" value="Unassembled WGS sequence"/>
</dbReference>
<proteinExistence type="inferred from homology"/>
<evidence type="ECO:0000256" key="5">
    <source>
        <dbReference type="ARBA" id="ARBA00023033"/>
    </source>
</evidence>
<evidence type="ECO:0000256" key="4">
    <source>
        <dbReference type="ARBA" id="ARBA00023004"/>
    </source>
</evidence>